<dbReference type="OrthoDB" id="5176350at2"/>
<dbReference type="Proteomes" id="UP000028939">
    <property type="component" value="Chromosome"/>
</dbReference>
<dbReference type="RefSeq" id="WP_038611272.1">
    <property type="nucleotide sequence ID" value="NZ_CP009215.1"/>
</dbReference>
<dbReference type="STRING" id="401472.CUREI_05455"/>
<dbReference type="HOGENOM" id="CLU_021018_1_0_11"/>
<gene>
    <name evidence="4" type="ORF">CUREI_05455</name>
</gene>
<evidence type="ECO:0000259" key="3">
    <source>
        <dbReference type="Pfam" id="PF00291"/>
    </source>
</evidence>
<evidence type="ECO:0000256" key="2">
    <source>
        <dbReference type="ARBA" id="ARBA00022898"/>
    </source>
</evidence>
<keyword evidence="5" id="KW-1185">Reference proteome</keyword>
<reference evidence="4 5" key="1">
    <citation type="submission" date="2014-08" db="EMBL/GenBank/DDBJ databases">
        <title>Complete genome sequence of Corynebacterium ureicelerivorans DSM 45051, a lipophilic and urea-splitting isolate from a blood culture of a septicaemia patient.</title>
        <authorList>
            <person name="Tippelt A."/>
            <person name="Albersmeier A."/>
            <person name="Brinkrolf K."/>
            <person name="Ruckert C."/>
            <person name="Tauch A."/>
        </authorList>
    </citation>
    <scope>NUCLEOTIDE SEQUENCE [LARGE SCALE GENOMIC DNA]</scope>
    <source>
        <strain evidence="4 5">IMMIB RIV-2301</strain>
    </source>
</reference>
<dbReference type="AlphaFoldDB" id="A0A077HKV5"/>
<protein>
    <submittedName>
        <fullName evidence="4">Cysteine synthase</fullName>
    </submittedName>
</protein>
<dbReference type="GO" id="GO:0016765">
    <property type="term" value="F:transferase activity, transferring alkyl or aryl (other than methyl) groups"/>
    <property type="evidence" value="ECO:0007669"/>
    <property type="project" value="UniProtKB-ARBA"/>
</dbReference>
<dbReference type="CDD" id="cd01561">
    <property type="entry name" value="CBS_like"/>
    <property type="match status" value="1"/>
</dbReference>
<accession>A0A077HKV5</accession>
<evidence type="ECO:0000256" key="1">
    <source>
        <dbReference type="ARBA" id="ARBA00001933"/>
    </source>
</evidence>
<dbReference type="InterPro" id="IPR050214">
    <property type="entry name" value="Cys_Synth/Cystath_Beta-Synth"/>
</dbReference>
<evidence type="ECO:0000313" key="4">
    <source>
        <dbReference type="EMBL" id="AIL96809.1"/>
    </source>
</evidence>
<dbReference type="SUPFAM" id="SSF53686">
    <property type="entry name" value="Tryptophan synthase beta subunit-like PLP-dependent enzymes"/>
    <property type="match status" value="1"/>
</dbReference>
<dbReference type="InterPro" id="IPR036052">
    <property type="entry name" value="TrpB-like_PALP_sf"/>
</dbReference>
<organism evidence="4 5">
    <name type="scientific">Corynebacterium ureicelerivorans</name>
    <dbReference type="NCBI Taxonomy" id="401472"/>
    <lineage>
        <taxon>Bacteria</taxon>
        <taxon>Bacillati</taxon>
        <taxon>Actinomycetota</taxon>
        <taxon>Actinomycetes</taxon>
        <taxon>Mycobacteriales</taxon>
        <taxon>Corynebacteriaceae</taxon>
        <taxon>Corynebacterium</taxon>
    </lineage>
</organism>
<dbReference type="PROSITE" id="PS00901">
    <property type="entry name" value="CYS_SYNTHASE"/>
    <property type="match status" value="1"/>
</dbReference>
<dbReference type="Pfam" id="PF00291">
    <property type="entry name" value="PALP"/>
    <property type="match status" value="1"/>
</dbReference>
<comment type="cofactor">
    <cofactor evidence="1">
        <name>pyridoxal 5'-phosphate</name>
        <dbReference type="ChEBI" id="CHEBI:597326"/>
    </cofactor>
</comment>
<feature type="domain" description="Tryptophan synthase beta chain-like PALP" evidence="3">
    <location>
        <begin position="11"/>
        <end position="289"/>
    </location>
</feature>
<evidence type="ECO:0000313" key="5">
    <source>
        <dbReference type="Proteomes" id="UP000028939"/>
    </source>
</evidence>
<sequence>MLSELSPGLLAAVGGTPLVSLPELGGGNARVWAKLESFNPGGSAKDRTARALVADAIERGVLGPGSVVVESSSGNLGVALAREAAVGGWEFHCVVDPRTNQSTLAMIAALGAVLHPVEEPDPETGDWLTARRNLVAELKRELGAVNLDQYSNRAAFDAHDQGTMREIVQQLGHAPEMLAVAVSTTGTVGGCLKHIREHGYGTKVVAVDAEGSVLFGGDRGERILPGYGAGVVTELSKEVTPDRVVRVSAADAVRSARGLARSTGFVPGASGGAVAAAVARLIDEGAADEIVGVFHDDGRAYLDTVYNDEWVEAHIGGLE</sequence>
<proteinExistence type="predicted"/>
<name>A0A077HKV5_9CORY</name>
<dbReference type="InterPro" id="IPR001216">
    <property type="entry name" value="P-phosphate_BS"/>
</dbReference>
<dbReference type="EMBL" id="CP009215">
    <property type="protein sequence ID" value="AIL96809.1"/>
    <property type="molecule type" value="Genomic_DNA"/>
</dbReference>
<dbReference type="Gene3D" id="3.40.50.1100">
    <property type="match status" value="2"/>
</dbReference>
<dbReference type="InterPro" id="IPR001926">
    <property type="entry name" value="TrpB-like_PALP"/>
</dbReference>
<dbReference type="KEGG" id="cuv:CUREI_05455"/>
<dbReference type="GO" id="GO:0006535">
    <property type="term" value="P:cysteine biosynthetic process from serine"/>
    <property type="evidence" value="ECO:0007669"/>
    <property type="project" value="InterPro"/>
</dbReference>
<dbReference type="PANTHER" id="PTHR10314">
    <property type="entry name" value="CYSTATHIONINE BETA-SYNTHASE"/>
    <property type="match status" value="1"/>
</dbReference>
<keyword evidence="2" id="KW-0663">Pyridoxal phosphate</keyword>